<dbReference type="AlphaFoldDB" id="A0A109BDM7"/>
<keyword evidence="1" id="KW-0472">Membrane</keyword>
<reference evidence="2 3" key="1">
    <citation type="submission" date="2015-10" db="EMBL/GenBank/DDBJ databases">
        <title>Transcriptomic analysis of a linuron degrading triple-species bacterial consortium.</title>
        <authorList>
            <person name="Albers P."/>
        </authorList>
    </citation>
    <scope>NUCLEOTIDE SEQUENCE [LARGE SCALE GENOMIC DNA]</scope>
    <source>
        <strain evidence="2 3">WDL6</strain>
    </source>
</reference>
<dbReference type="EMBL" id="LMTR01000072">
    <property type="protein sequence ID" value="KWT66699.1"/>
    <property type="molecule type" value="Genomic_DNA"/>
</dbReference>
<keyword evidence="1" id="KW-1133">Transmembrane helix</keyword>
<evidence type="ECO:0000256" key="1">
    <source>
        <dbReference type="SAM" id="Phobius"/>
    </source>
</evidence>
<gene>
    <name evidence="2" type="ORF">APY04_2330</name>
</gene>
<accession>A0A109BDM7</accession>
<name>A0A109BDM7_HYPSL</name>
<keyword evidence="1" id="KW-0812">Transmembrane</keyword>
<keyword evidence="3" id="KW-1185">Reference proteome</keyword>
<proteinExistence type="predicted"/>
<dbReference type="Proteomes" id="UP000059074">
    <property type="component" value="Unassembled WGS sequence"/>
</dbReference>
<evidence type="ECO:0000313" key="3">
    <source>
        <dbReference type="Proteomes" id="UP000059074"/>
    </source>
</evidence>
<dbReference type="RefSeq" id="WP_173953172.1">
    <property type="nucleotide sequence ID" value="NZ_JAEFBX010000002.1"/>
</dbReference>
<protein>
    <submittedName>
        <fullName evidence="2">Uncharacterized protein</fullName>
    </submittedName>
</protein>
<feature type="transmembrane region" description="Helical" evidence="1">
    <location>
        <begin position="39"/>
        <end position="57"/>
    </location>
</feature>
<sequence length="58" mass="6408">MGLKAPGILTFMLSVILTVTVLIIKFFGADIPFITGNEFWALLFAQFMLILGCIMRGL</sequence>
<organism evidence="2 3">
    <name type="scientific">Hyphomicrobium sulfonivorans</name>
    <dbReference type="NCBI Taxonomy" id="121290"/>
    <lineage>
        <taxon>Bacteria</taxon>
        <taxon>Pseudomonadati</taxon>
        <taxon>Pseudomonadota</taxon>
        <taxon>Alphaproteobacteria</taxon>
        <taxon>Hyphomicrobiales</taxon>
        <taxon>Hyphomicrobiaceae</taxon>
        <taxon>Hyphomicrobium</taxon>
    </lineage>
</organism>
<comment type="caution">
    <text evidence="2">The sequence shown here is derived from an EMBL/GenBank/DDBJ whole genome shotgun (WGS) entry which is preliminary data.</text>
</comment>
<evidence type="ECO:0000313" key="2">
    <source>
        <dbReference type="EMBL" id="KWT66699.1"/>
    </source>
</evidence>
<dbReference type="PATRIC" id="fig|121290.4.peg.1000"/>
<feature type="transmembrane region" description="Helical" evidence="1">
    <location>
        <begin position="7"/>
        <end position="27"/>
    </location>
</feature>